<dbReference type="PROSITE" id="PS51462">
    <property type="entry name" value="NUDIX"/>
    <property type="match status" value="1"/>
</dbReference>
<evidence type="ECO:0000259" key="4">
    <source>
        <dbReference type="PROSITE" id="PS51462"/>
    </source>
</evidence>
<evidence type="ECO:0000256" key="1">
    <source>
        <dbReference type="ARBA" id="ARBA00001946"/>
    </source>
</evidence>
<dbReference type="PANTHER" id="PTHR43222:SF2">
    <property type="entry name" value="NUDIX HYDROLASE 23, CHLOROPLASTIC"/>
    <property type="match status" value="1"/>
</dbReference>
<dbReference type="InterPro" id="IPR015797">
    <property type="entry name" value="NUDIX_hydrolase-like_dom_sf"/>
</dbReference>
<name>A0A383CQL0_9ZZZZ</name>
<reference evidence="5" key="1">
    <citation type="submission" date="2018-05" db="EMBL/GenBank/DDBJ databases">
        <authorList>
            <person name="Lanie J.A."/>
            <person name="Ng W.-L."/>
            <person name="Kazmierczak K.M."/>
            <person name="Andrzejewski T.M."/>
            <person name="Davidsen T.M."/>
            <person name="Wayne K.J."/>
            <person name="Tettelin H."/>
            <person name="Glass J.I."/>
            <person name="Rusch D."/>
            <person name="Podicherti R."/>
            <person name="Tsui H.-C.T."/>
            <person name="Winkler M.E."/>
        </authorList>
    </citation>
    <scope>NUCLEOTIDE SEQUENCE</scope>
</reference>
<evidence type="ECO:0000256" key="3">
    <source>
        <dbReference type="ARBA" id="ARBA00022842"/>
    </source>
</evidence>
<dbReference type="InterPro" id="IPR020476">
    <property type="entry name" value="Nudix_hydrolase"/>
</dbReference>
<organism evidence="5">
    <name type="scientific">marine metagenome</name>
    <dbReference type="NCBI Taxonomy" id="408172"/>
    <lineage>
        <taxon>unclassified sequences</taxon>
        <taxon>metagenomes</taxon>
        <taxon>ecological metagenomes</taxon>
    </lineage>
</organism>
<dbReference type="InterPro" id="IPR000086">
    <property type="entry name" value="NUDIX_hydrolase_dom"/>
</dbReference>
<proteinExistence type="predicted"/>
<dbReference type="AlphaFoldDB" id="A0A383CQL0"/>
<dbReference type="GO" id="GO:0016787">
    <property type="term" value="F:hydrolase activity"/>
    <property type="evidence" value="ECO:0007669"/>
    <property type="project" value="UniProtKB-KW"/>
</dbReference>
<feature type="non-terminal residue" evidence="5">
    <location>
        <position position="116"/>
    </location>
</feature>
<accession>A0A383CQL0</accession>
<evidence type="ECO:0000313" key="5">
    <source>
        <dbReference type="EMBL" id="SVE33918.1"/>
    </source>
</evidence>
<feature type="domain" description="Nudix hydrolase" evidence="4">
    <location>
        <begin position="26"/>
        <end position="116"/>
    </location>
</feature>
<evidence type="ECO:0000256" key="2">
    <source>
        <dbReference type="ARBA" id="ARBA00022801"/>
    </source>
</evidence>
<dbReference type="CDD" id="cd02883">
    <property type="entry name" value="NUDIX_Hydrolase"/>
    <property type="match status" value="1"/>
</dbReference>
<protein>
    <recommendedName>
        <fullName evidence="4">Nudix hydrolase domain-containing protein</fullName>
    </recommendedName>
</protein>
<dbReference type="Pfam" id="PF00293">
    <property type="entry name" value="NUDIX"/>
    <property type="match status" value="1"/>
</dbReference>
<keyword evidence="3" id="KW-0460">Magnesium</keyword>
<sequence>MIDEINFCHRCGNSLSRTLIEGKERPHCPACSITIFSDPKVVAAVLIEMDSRLVMIRRANEPGQGLWSFPSGYVDRGESVETAAIREVKEETGLNVSLTGFLGVYSTQDSPVILLV</sequence>
<gene>
    <name evidence="5" type="ORF">METZ01_LOCUS486772</name>
</gene>
<dbReference type="PROSITE" id="PS00893">
    <property type="entry name" value="NUDIX_BOX"/>
    <property type="match status" value="1"/>
</dbReference>
<dbReference type="SUPFAM" id="SSF55811">
    <property type="entry name" value="Nudix"/>
    <property type="match status" value="1"/>
</dbReference>
<dbReference type="PANTHER" id="PTHR43222">
    <property type="entry name" value="NUDIX HYDROLASE 23"/>
    <property type="match status" value="1"/>
</dbReference>
<dbReference type="Gene3D" id="3.90.79.10">
    <property type="entry name" value="Nucleoside Triphosphate Pyrophosphohydrolase"/>
    <property type="match status" value="1"/>
</dbReference>
<keyword evidence="2" id="KW-0378">Hydrolase</keyword>
<comment type="cofactor">
    <cofactor evidence="1">
        <name>Mg(2+)</name>
        <dbReference type="ChEBI" id="CHEBI:18420"/>
    </cofactor>
</comment>
<dbReference type="EMBL" id="UINC01210456">
    <property type="protein sequence ID" value="SVE33918.1"/>
    <property type="molecule type" value="Genomic_DNA"/>
</dbReference>
<dbReference type="PRINTS" id="PR00502">
    <property type="entry name" value="NUDIXFAMILY"/>
</dbReference>
<dbReference type="InterPro" id="IPR020084">
    <property type="entry name" value="NUDIX_hydrolase_CS"/>
</dbReference>